<dbReference type="CDD" id="cd07989">
    <property type="entry name" value="LPLAT_AGPAT-like"/>
    <property type="match status" value="1"/>
</dbReference>
<protein>
    <recommendedName>
        <fullName evidence="4">Phospholipid/glycerol acyltransferase domain-containing protein</fullName>
    </recommendedName>
</protein>
<gene>
    <name evidence="5" type="ORF">S01H4_07936</name>
</gene>
<reference evidence="5" key="1">
    <citation type="journal article" date="2014" name="Front. Microbiol.">
        <title>High frequency of phylogenetically diverse reductive dehalogenase-homologous genes in deep subseafloor sedimentary metagenomes.</title>
        <authorList>
            <person name="Kawai M."/>
            <person name="Futagami T."/>
            <person name="Toyoda A."/>
            <person name="Takaki Y."/>
            <person name="Nishi S."/>
            <person name="Hori S."/>
            <person name="Arai W."/>
            <person name="Tsubouchi T."/>
            <person name="Morono Y."/>
            <person name="Uchiyama I."/>
            <person name="Ito T."/>
            <person name="Fujiyama A."/>
            <person name="Inagaki F."/>
            <person name="Takami H."/>
        </authorList>
    </citation>
    <scope>NUCLEOTIDE SEQUENCE</scope>
    <source>
        <strain evidence="5">Expedition CK06-06</strain>
    </source>
</reference>
<name>X0Z8J4_9ZZZZ</name>
<dbReference type="GO" id="GO:0003841">
    <property type="term" value="F:1-acylglycerol-3-phosphate O-acyltransferase activity"/>
    <property type="evidence" value="ECO:0007669"/>
    <property type="project" value="InterPro"/>
</dbReference>
<accession>X0Z8J4</accession>
<evidence type="ECO:0000259" key="4">
    <source>
        <dbReference type="SMART" id="SM00563"/>
    </source>
</evidence>
<evidence type="ECO:0000256" key="1">
    <source>
        <dbReference type="ARBA" id="ARBA00008655"/>
    </source>
</evidence>
<sequence>MRFLGLVQLLAVLLNTLVMASTAIVFSLLGWRRIAYYPVWAFARLLLLSTAVRHRVHGLDNVPGSGSYVVVSNHCSHLDGPTIALALPHPVYFIIKKELTQIPFFGRATVALGFIAVDRSNTSQARAEMARAAETIRQDRRILVFAEGTRSPDGHLQRFKKGGFHLAVDAKVPILPVTINGSHRLYPKNGHVVRPGVVDVIVGRPISTSGLCKKDVSELMEQTRDQILQARLPRHVKVLDDFLHRSCPELLVRVHRAKRAAVVRASDCGLDDERSSLARRTEDNSLVAHRVKRTTRFVSRQVAKKAVGCLQ</sequence>
<evidence type="ECO:0000256" key="2">
    <source>
        <dbReference type="ARBA" id="ARBA00022679"/>
    </source>
</evidence>
<dbReference type="GO" id="GO:0006654">
    <property type="term" value="P:phosphatidic acid biosynthetic process"/>
    <property type="evidence" value="ECO:0007669"/>
    <property type="project" value="TreeGrafter"/>
</dbReference>
<organism evidence="5">
    <name type="scientific">marine sediment metagenome</name>
    <dbReference type="NCBI Taxonomy" id="412755"/>
    <lineage>
        <taxon>unclassified sequences</taxon>
        <taxon>metagenomes</taxon>
        <taxon>ecological metagenomes</taxon>
    </lineage>
</organism>
<dbReference type="PANTHER" id="PTHR10434">
    <property type="entry name" value="1-ACYL-SN-GLYCEROL-3-PHOSPHATE ACYLTRANSFERASE"/>
    <property type="match status" value="1"/>
</dbReference>
<dbReference type="SUPFAM" id="SSF69593">
    <property type="entry name" value="Glycerol-3-phosphate (1)-acyltransferase"/>
    <property type="match status" value="1"/>
</dbReference>
<dbReference type="AlphaFoldDB" id="X0Z8J4"/>
<feature type="domain" description="Phospholipid/glycerol acyltransferase" evidence="4">
    <location>
        <begin position="68"/>
        <end position="182"/>
    </location>
</feature>
<comment type="caution">
    <text evidence="5">The sequence shown here is derived from an EMBL/GenBank/DDBJ whole genome shotgun (WGS) entry which is preliminary data.</text>
</comment>
<dbReference type="PANTHER" id="PTHR10434:SF66">
    <property type="entry name" value="PHOSPHOLIPID_GLYCEROL ACYLTRANSFERASE DOMAIN-CONTAINING PROTEIN"/>
    <property type="match status" value="1"/>
</dbReference>
<evidence type="ECO:0000256" key="3">
    <source>
        <dbReference type="ARBA" id="ARBA00023315"/>
    </source>
</evidence>
<dbReference type="Pfam" id="PF01553">
    <property type="entry name" value="Acyltransferase"/>
    <property type="match status" value="1"/>
</dbReference>
<dbReference type="NCBIfam" id="TIGR00530">
    <property type="entry name" value="AGP_acyltrn"/>
    <property type="match status" value="1"/>
</dbReference>
<comment type="similarity">
    <text evidence="1">Belongs to the 1-acyl-sn-glycerol-3-phosphate acyltransferase family.</text>
</comment>
<dbReference type="SMART" id="SM00563">
    <property type="entry name" value="PlsC"/>
    <property type="match status" value="1"/>
</dbReference>
<proteinExistence type="inferred from homology"/>
<keyword evidence="3" id="KW-0012">Acyltransferase</keyword>
<dbReference type="InterPro" id="IPR004552">
    <property type="entry name" value="AGP_acyltrans"/>
</dbReference>
<dbReference type="GO" id="GO:0016020">
    <property type="term" value="C:membrane"/>
    <property type="evidence" value="ECO:0007669"/>
    <property type="project" value="InterPro"/>
</dbReference>
<dbReference type="InterPro" id="IPR002123">
    <property type="entry name" value="Plipid/glycerol_acylTrfase"/>
</dbReference>
<keyword evidence="2" id="KW-0808">Transferase</keyword>
<dbReference type="EMBL" id="BART01002655">
    <property type="protein sequence ID" value="GAG65700.1"/>
    <property type="molecule type" value="Genomic_DNA"/>
</dbReference>
<evidence type="ECO:0000313" key="5">
    <source>
        <dbReference type="EMBL" id="GAG65700.1"/>
    </source>
</evidence>